<dbReference type="AlphaFoldDB" id="A0A830DG17"/>
<dbReference type="PANTHER" id="PTHR31140:SF58">
    <property type="entry name" value="DNA-BINDING PROTEIN RAV1"/>
    <property type="match status" value="1"/>
</dbReference>
<name>A0A830DG17_9LAMI</name>
<protein>
    <submittedName>
        <fullName evidence="10">Ap2/erf and b3 domain-containing transcription factor at1g50680</fullName>
    </submittedName>
</protein>
<dbReference type="InterPro" id="IPR036955">
    <property type="entry name" value="AP2/ERF_dom_sf"/>
</dbReference>
<dbReference type="InterPro" id="IPR001471">
    <property type="entry name" value="AP2/ERF_dom"/>
</dbReference>
<dbReference type="PROSITE" id="PS51032">
    <property type="entry name" value="AP2_ERF"/>
    <property type="match status" value="1"/>
</dbReference>
<keyword evidence="6" id="KW-0804">Transcription</keyword>
<keyword evidence="5" id="KW-0238">DNA-binding</keyword>
<gene>
    <name evidence="10" type="ORF">PHJA_002873600</name>
</gene>
<evidence type="ECO:0000256" key="6">
    <source>
        <dbReference type="ARBA" id="ARBA00023163"/>
    </source>
</evidence>
<proteinExistence type="inferred from homology"/>
<dbReference type="Gene3D" id="2.40.330.10">
    <property type="entry name" value="DNA-binding pseudobarrel domain"/>
    <property type="match status" value="1"/>
</dbReference>
<dbReference type="InterPro" id="IPR003340">
    <property type="entry name" value="B3_DNA-bd"/>
</dbReference>
<dbReference type="InterPro" id="IPR015300">
    <property type="entry name" value="DNA-bd_pseudobarrel_sf"/>
</dbReference>
<reference evidence="10" key="1">
    <citation type="submission" date="2020-07" db="EMBL/GenBank/DDBJ databases">
        <title>Ethylene signaling mediates host invasion by parasitic plants.</title>
        <authorList>
            <person name="Yoshida S."/>
        </authorList>
    </citation>
    <scope>NUCLEOTIDE SEQUENCE</scope>
    <source>
        <strain evidence="10">Okayama</strain>
    </source>
</reference>
<dbReference type="GO" id="GO:0003677">
    <property type="term" value="F:DNA binding"/>
    <property type="evidence" value="ECO:0007669"/>
    <property type="project" value="UniProtKB-KW"/>
</dbReference>
<dbReference type="GO" id="GO:0005634">
    <property type="term" value="C:nucleus"/>
    <property type="evidence" value="ECO:0007669"/>
    <property type="project" value="UniProtKB-SubCell"/>
</dbReference>
<accession>A0A830DG17</accession>
<sequence>MEEPRSSDHSGPSKYKGVVAQPNGHWGAQIYSNQQRIWLGTFKSEMEAALAYDSAAIKLRDRPTPRNVHCTDATLHEPSFQAQFSTETILSMIKDGSYAAKFSEYLTAQAYYNSTKASHDHRHRAPSGKLSQLFQKELTPSDVSKLNRLVIPKKQALRHFPRIPDVELNFFDRLMRSWKLRYCYWKSSQSFVFTRGWNRFAKDKGLRAKDRVIFSSYERDGLKLFIIDVAYCDEGTRGGEVISSLEELEMKMGADEREETKKNELETMGIDQEKKVIRLFGFQIQIDQ</sequence>
<dbReference type="EMBL" id="BMAC01001461">
    <property type="protein sequence ID" value="GFQ07295.1"/>
    <property type="molecule type" value="Genomic_DNA"/>
</dbReference>
<evidence type="ECO:0000313" key="10">
    <source>
        <dbReference type="EMBL" id="GFQ07295.1"/>
    </source>
</evidence>
<evidence type="ECO:0000256" key="7">
    <source>
        <dbReference type="ARBA" id="ARBA00023242"/>
    </source>
</evidence>
<keyword evidence="3" id="KW-0936">Ethylene signaling pathway</keyword>
<dbReference type="SMART" id="SM00380">
    <property type="entry name" value="AP2"/>
    <property type="match status" value="1"/>
</dbReference>
<evidence type="ECO:0000256" key="2">
    <source>
        <dbReference type="ARBA" id="ARBA00009089"/>
    </source>
</evidence>
<dbReference type="SMART" id="SM01019">
    <property type="entry name" value="B3"/>
    <property type="match status" value="1"/>
</dbReference>
<dbReference type="SUPFAM" id="SSF101936">
    <property type="entry name" value="DNA-binding pseudobarrel domain"/>
    <property type="match status" value="1"/>
</dbReference>
<dbReference type="CDD" id="cd10017">
    <property type="entry name" value="B3_DNA"/>
    <property type="match status" value="1"/>
</dbReference>
<dbReference type="Gene3D" id="3.30.730.10">
    <property type="entry name" value="AP2/ERF domain"/>
    <property type="match status" value="1"/>
</dbReference>
<organism evidence="10 11">
    <name type="scientific">Phtheirospermum japonicum</name>
    <dbReference type="NCBI Taxonomy" id="374723"/>
    <lineage>
        <taxon>Eukaryota</taxon>
        <taxon>Viridiplantae</taxon>
        <taxon>Streptophyta</taxon>
        <taxon>Embryophyta</taxon>
        <taxon>Tracheophyta</taxon>
        <taxon>Spermatophyta</taxon>
        <taxon>Magnoliopsida</taxon>
        <taxon>eudicotyledons</taxon>
        <taxon>Gunneridae</taxon>
        <taxon>Pentapetalae</taxon>
        <taxon>asterids</taxon>
        <taxon>lamiids</taxon>
        <taxon>Lamiales</taxon>
        <taxon>Orobanchaceae</taxon>
        <taxon>Orobanchaceae incertae sedis</taxon>
        <taxon>Phtheirospermum</taxon>
    </lineage>
</organism>
<dbReference type="PROSITE" id="PS50863">
    <property type="entry name" value="B3"/>
    <property type="match status" value="1"/>
</dbReference>
<dbReference type="Proteomes" id="UP000653305">
    <property type="component" value="Unassembled WGS sequence"/>
</dbReference>
<dbReference type="InterPro" id="IPR044800">
    <property type="entry name" value="LEC2-like"/>
</dbReference>
<evidence type="ECO:0000256" key="1">
    <source>
        <dbReference type="ARBA" id="ARBA00004123"/>
    </source>
</evidence>
<comment type="similarity">
    <text evidence="2">Belongs to the AP2/ERF transcription factor family. RAV subfamily.</text>
</comment>
<evidence type="ECO:0000256" key="5">
    <source>
        <dbReference type="ARBA" id="ARBA00023125"/>
    </source>
</evidence>
<dbReference type="GO" id="GO:0003700">
    <property type="term" value="F:DNA-binding transcription factor activity"/>
    <property type="evidence" value="ECO:0007669"/>
    <property type="project" value="InterPro"/>
</dbReference>
<dbReference type="CDD" id="cd00018">
    <property type="entry name" value="AP2"/>
    <property type="match status" value="1"/>
</dbReference>
<keyword evidence="4" id="KW-0805">Transcription regulation</keyword>
<keyword evidence="11" id="KW-1185">Reference proteome</keyword>
<dbReference type="PANTHER" id="PTHR31140">
    <property type="entry name" value="B3 DOMAIN-CONTAINING TRANSCRIPTION FACTOR ABI3"/>
    <property type="match status" value="1"/>
</dbReference>
<feature type="domain" description="TF-B3" evidence="8">
    <location>
        <begin position="134"/>
        <end position="230"/>
    </location>
</feature>
<feature type="domain" description="AP2/ERF" evidence="9">
    <location>
        <begin position="14"/>
        <end position="69"/>
    </location>
</feature>
<dbReference type="Pfam" id="PF02362">
    <property type="entry name" value="B3"/>
    <property type="match status" value="1"/>
</dbReference>
<dbReference type="SUPFAM" id="SSF54171">
    <property type="entry name" value="DNA-binding domain"/>
    <property type="match status" value="1"/>
</dbReference>
<evidence type="ECO:0000313" key="11">
    <source>
        <dbReference type="Proteomes" id="UP000653305"/>
    </source>
</evidence>
<dbReference type="FunFam" id="3.30.730.10:FF:000008">
    <property type="entry name" value="AP2 domain-containing protein RAP2.8"/>
    <property type="match status" value="1"/>
</dbReference>
<evidence type="ECO:0000259" key="9">
    <source>
        <dbReference type="PROSITE" id="PS51032"/>
    </source>
</evidence>
<comment type="subcellular location">
    <subcellularLocation>
        <location evidence="1">Nucleus</location>
    </subcellularLocation>
</comment>
<dbReference type="GO" id="GO:0009873">
    <property type="term" value="P:ethylene-activated signaling pathway"/>
    <property type="evidence" value="ECO:0007669"/>
    <property type="project" value="UniProtKB-KW"/>
</dbReference>
<comment type="caution">
    <text evidence="10">The sequence shown here is derived from an EMBL/GenBank/DDBJ whole genome shotgun (WGS) entry which is preliminary data.</text>
</comment>
<evidence type="ECO:0000256" key="3">
    <source>
        <dbReference type="ARBA" id="ARBA00022745"/>
    </source>
</evidence>
<dbReference type="InterPro" id="IPR016177">
    <property type="entry name" value="DNA-bd_dom_sf"/>
</dbReference>
<dbReference type="OrthoDB" id="2020802at2759"/>
<keyword evidence="7" id="KW-0539">Nucleus</keyword>
<evidence type="ECO:0000256" key="4">
    <source>
        <dbReference type="ARBA" id="ARBA00023015"/>
    </source>
</evidence>
<evidence type="ECO:0000259" key="8">
    <source>
        <dbReference type="PROSITE" id="PS50863"/>
    </source>
</evidence>